<keyword evidence="1" id="KW-0175">Coiled coil</keyword>
<keyword evidence="4" id="KW-1185">Reference proteome</keyword>
<reference evidence="3" key="1">
    <citation type="submission" date="2023-07" db="EMBL/GenBank/DDBJ databases">
        <title>A chromosome-level genome assembly of Lolium multiflorum.</title>
        <authorList>
            <person name="Chen Y."/>
            <person name="Copetti D."/>
            <person name="Kolliker R."/>
            <person name="Studer B."/>
        </authorList>
    </citation>
    <scope>NUCLEOTIDE SEQUENCE</scope>
    <source>
        <strain evidence="3">02402/16</strain>
        <tissue evidence="3">Leaf</tissue>
    </source>
</reference>
<feature type="compositionally biased region" description="Polar residues" evidence="2">
    <location>
        <begin position="53"/>
        <end position="65"/>
    </location>
</feature>
<feature type="region of interest" description="Disordered" evidence="2">
    <location>
        <begin position="42"/>
        <end position="88"/>
    </location>
</feature>
<dbReference type="EMBL" id="JAUUTY010000005">
    <property type="protein sequence ID" value="KAK1628805.1"/>
    <property type="molecule type" value="Genomic_DNA"/>
</dbReference>
<organism evidence="3 4">
    <name type="scientific">Lolium multiflorum</name>
    <name type="common">Italian ryegrass</name>
    <name type="synonym">Lolium perenne subsp. multiflorum</name>
    <dbReference type="NCBI Taxonomy" id="4521"/>
    <lineage>
        <taxon>Eukaryota</taxon>
        <taxon>Viridiplantae</taxon>
        <taxon>Streptophyta</taxon>
        <taxon>Embryophyta</taxon>
        <taxon>Tracheophyta</taxon>
        <taxon>Spermatophyta</taxon>
        <taxon>Magnoliopsida</taxon>
        <taxon>Liliopsida</taxon>
        <taxon>Poales</taxon>
        <taxon>Poaceae</taxon>
        <taxon>BOP clade</taxon>
        <taxon>Pooideae</taxon>
        <taxon>Poodae</taxon>
        <taxon>Poeae</taxon>
        <taxon>Poeae Chloroplast Group 2 (Poeae type)</taxon>
        <taxon>Loliodinae</taxon>
        <taxon>Loliinae</taxon>
        <taxon>Lolium</taxon>
    </lineage>
</organism>
<evidence type="ECO:0000256" key="1">
    <source>
        <dbReference type="SAM" id="Coils"/>
    </source>
</evidence>
<evidence type="ECO:0000313" key="3">
    <source>
        <dbReference type="EMBL" id="KAK1628805.1"/>
    </source>
</evidence>
<dbReference type="Proteomes" id="UP001231189">
    <property type="component" value="Unassembled WGS sequence"/>
</dbReference>
<sequence>MSKGKRLLKMTPSSGVVGSRYTMTLSLRLNQVLAEEIMMPMTLPRLPPPGRAQQASSQAKMTLTPSDDDDDDEVPLQRGRNLSLREPLATDAKNENVLLKEEVKKLKQRLKDEQDAGNAAAVIDKRKAPFHESIKDLLDAADLTVTRRHQLREDSIADALSLAAESNIQVLGL</sequence>
<feature type="coiled-coil region" evidence="1">
    <location>
        <begin position="89"/>
        <end position="116"/>
    </location>
</feature>
<dbReference type="AlphaFoldDB" id="A0AAD8RNS2"/>
<proteinExistence type="predicted"/>
<name>A0AAD8RNS2_LOLMU</name>
<gene>
    <name evidence="3" type="ORF">QYE76_003120</name>
</gene>
<evidence type="ECO:0000256" key="2">
    <source>
        <dbReference type="SAM" id="MobiDB-lite"/>
    </source>
</evidence>
<accession>A0AAD8RNS2</accession>
<comment type="caution">
    <text evidence="3">The sequence shown here is derived from an EMBL/GenBank/DDBJ whole genome shotgun (WGS) entry which is preliminary data.</text>
</comment>
<evidence type="ECO:0000313" key="4">
    <source>
        <dbReference type="Proteomes" id="UP001231189"/>
    </source>
</evidence>
<protein>
    <submittedName>
        <fullName evidence="3">Uncharacterized protein</fullName>
    </submittedName>
</protein>